<feature type="region of interest" description="Disordered" evidence="2">
    <location>
        <begin position="234"/>
        <end position="257"/>
    </location>
</feature>
<dbReference type="SUPFAM" id="SSF103473">
    <property type="entry name" value="MFS general substrate transporter"/>
    <property type="match status" value="1"/>
</dbReference>
<dbReference type="PROSITE" id="PS50850">
    <property type="entry name" value="MFS"/>
    <property type="match status" value="1"/>
</dbReference>
<feature type="transmembrane region" description="Helical" evidence="3">
    <location>
        <begin position="378"/>
        <end position="397"/>
    </location>
</feature>
<dbReference type="Proteomes" id="UP001209878">
    <property type="component" value="Unassembled WGS sequence"/>
</dbReference>
<proteinExistence type="predicted"/>
<dbReference type="PANTHER" id="PTHR11360">
    <property type="entry name" value="MONOCARBOXYLATE TRANSPORTER"/>
    <property type="match status" value="1"/>
</dbReference>
<comment type="subcellular location">
    <subcellularLocation>
        <location evidence="1">Membrane</location>
        <topology evidence="1">Multi-pass membrane protein</topology>
    </subcellularLocation>
</comment>
<feature type="transmembrane region" description="Helical" evidence="3">
    <location>
        <begin position="128"/>
        <end position="150"/>
    </location>
</feature>
<dbReference type="GO" id="GO:0016020">
    <property type="term" value="C:membrane"/>
    <property type="evidence" value="ECO:0007669"/>
    <property type="project" value="UniProtKB-SubCell"/>
</dbReference>
<feature type="transmembrane region" description="Helical" evidence="3">
    <location>
        <begin position="354"/>
        <end position="372"/>
    </location>
</feature>
<reference evidence="5" key="1">
    <citation type="journal article" date="2023" name="Mol. Biol. Evol.">
        <title>Third-Generation Sequencing Reveals the Adaptive Role of the Epigenome in Three Deep-Sea Polychaetes.</title>
        <authorList>
            <person name="Perez M."/>
            <person name="Aroh O."/>
            <person name="Sun Y."/>
            <person name="Lan Y."/>
            <person name="Juniper S.K."/>
            <person name="Young C.R."/>
            <person name="Angers B."/>
            <person name="Qian P.Y."/>
        </authorList>
    </citation>
    <scope>NUCLEOTIDE SEQUENCE</scope>
    <source>
        <strain evidence="5">R07B-5</strain>
    </source>
</reference>
<gene>
    <name evidence="5" type="ORF">NP493_420g01046</name>
</gene>
<name>A0AAD9L1A4_RIDPI</name>
<dbReference type="GO" id="GO:0008028">
    <property type="term" value="F:monocarboxylic acid transmembrane transporter activity"/>
    <property type="evidence" value="ECO:0007669"/>
    <property type="project" value="TreeGrafter"/>
</dbReference>
<feature type="transmembrane region" description="Helical" evidence="3">
    <location>
        <begin position="162"/>
        <end position="183"/>
    </location>
</feature>
<feature type="domain" description="Major facilitator superfamily (MFS) profile" evidence="4">
    <location>
        <begin position="37"/>
        <end position="466"/>
    </location>
</feature>
<feature type="transmembrane region" description="Helical" evidence="3">
    <location>
        <begin position="72"/>
        <end position="90"/>
    </location>
</feature>
<keyword evidence="3" id="KW-0812">Transmembrane</keyword>
<dbReference type="InterPro" id="IPR050327">
    <property type="entry name" value="Proton-linked_MCT"/>
</dbReference>
<feature type="transmembrane region" description="Helical" evidence="3">
    <location>
        <begin position="33"/>
        <end position="52"/>
    </location>
</feature>
<dbReference type="AlphaFoldDB" id="A0AAD9L1A4"/>
<accession>A0AAD9L1A4</accession>
<keyword evidence="3" id="KW-0472">Membrane</keyword>
<feature type="transmembrane region" description="Helical" evidence="3">
    <location>
        <begin position="285"/>
        <end position="310"/>
    </location>
</feature>
<organism evidence="5 6">
    <name type="scientific">Ridgeia piscesae</name>
    <name type="common">Tubeworm</name>
    <dbReference type="NCBI Taxonomy" id="27915"/>
    <lineage>
        <taxon>Eukaryota</taxon>
        <taxon>Metazoa</taxon>
        <taxon>Spiralia</taxon>
        <taxon>Lophotrochozoa</taxon>
        <taxon>Annelida</taxon>
        <taxon>Polychaeta</taxon>
        <taxon>Sedentaria</taxon>
        <taxon>Canalipalpata</taxon>
        <taxon>Sabellida</taxon>
        <taxon>Siboglinidae</taxon>
        <taxon>Ridgeia</taxon>
    </lineage>
</organism>
<evidence type="ECO:0000259" key="4">
    <source>
        <dbReference type="PROSITE" id="PS50850"/>
    </source>
</evidence>
<evidence type="ECO:0000256" key="2">
    <source>
        <dbReference type="SAM" id="MobiDB-lite"/>
    </source>
</evidence>
<evidence type="ECO:0000256" key="3">
    <source>
        <dbReference type="SAM" id="Phobius"/>
    </source>
</evidence>
<sequence>MRSSGTKHIADTDEDTVGPDTVVETRSPPDGGWGWMCVFGCALMHFLVVGYARSYGLVYMRLRSRFDSSAALTAWIGGANIAMRLVFSPLSNALSRRFSARSVVFVGGLLYGAGCVLNAFATSTEDMIFSYSLMAGLGGSLVYSPSLVFVIEYFDKKSSVALGLASAGGSVGAFVVPHLMLFLFHHYGFSGGLLVLGAVMFNCCVSGALYRPLEKRVVSRNAGRVAPVADGGQTVEGLRSSKDRDDGAGQPTCLGAPSSRESCVWRAASAINRLLDFAVWKDWRFTMFTAAQTLGVMCNVPMWMLLPAVAEDNGLSKETATLALSAIAAADIAGRTASGFFFDLPSLRRQRYRPYSGCMLVTAIMTLSLPFVASSTTILITAVVFGFALGVVVAQRSNILRDLIGVERFSSAFGMMIFGQGVGVFVGPFLTGAQKEYVAPIAMAIPICDVTRGVTMEDVSVNATNA</sequence>
<keyword evidence="3" id="KW-1133">Transmembrane helix</keyword>
<protein>
    <recommendedName>
        <fullName evidence="4">Major facilitator superfamily (MFS) profile domain-containing protein</fullName>
    </recommendedName>
</protein>
<feature type="transmembrane region" description="Helical" evidence="3">
    <location>
        <begin position="189"/>
        <end position="210"/>
    </location>
</feature>
<feature type="transmembrane region" description="Helical" evidence="3">
    <location>
        <begin position="102"/>
        <end position="122"/>
    </location>
</feature>
<feature type="transmembrane region" description="Helical" evidence="3">
    <location>
        <begin position="409"/>
        <end position="430"/>
    </location>
</feature>
<evidence type="ECO:0000313" key="5">
    <source>
        <dbReference type="EMBL" id="KAK2180902.1"/>
    </source>
</evidence>
<evidence type="ECO:0000313" key="6">
    <source>
        <dbReference type="Proteomes" id="UP001209878"/>
    </source>
</evidence>
<comment type="caution">
    <text evidence="5">The sequence shown here is derived from an EMBL/GenBank/DDBJ whole genome shotgun (WGS) entry which is preliminary data.</text>
</comment>
<keyword evidence="6" id="KW-1185">Reference proteome</keyword>
<dbReference type="InterPro" id="IPR020846">
    <property type="entry name" value="MFS_dom"/>
</dbReference>
<dbReference type="InterPro" id="IPR011701">
    <property type="entry name" value="MFS"/>
</dbReference>
<dbReference type="PANTHER" id="PTHR11360:SF306">
    <property type="entry name" value="RE01051P"/>
    <property type="match status" value="1"/>
</dbReference>
<dbReference type="Gene3D" id="1.20.1250.20">
    <property type="entry name" value="MFS general substrate transporter like domains"/>
    <property type="match status" value="2"/>
</dbReference>
<feature type="region of interest" description="Disordered" evidence="2">
    <location>
        <begin position="1"/>
        <end position="23"/>
    </location>
</feature>
<evidence type="ECO:0000256" key="1">
    <source>
        <dbReference type="ARBA" id="ARBA00004141"/>
    </source>
</evidence>
<dbReference type="EMBL" id="JAODUO010000420">
    <property type="protein sequence ID" value="KAK2180902.1"/>
    <property type="molecule type" value="Genomic_DNA"/>
</dbReference>
<feature type="transmembrane region" description="Helical" evidence="3">
    <location>
        <begin position="322"/>
        <end position="342"/>
    </location>
</feature>
<dbReference type="Pfam" id="PF07690">
    <property type="entry name" value="MFS_1"/>
    <property type="match status" value="1"/>
</dbReference>
<dbReference type="CDD" id="cd17352">
    <property type="entry name" value="MFS_MCT_SLC16"/>
    <property type="match status" value="1"/>
</dbReference>
<dbReference type="InterPro" id="IPR036259">
    <property type="entry name" value="MFS_trans_sf"/>
</dbReference>